<feature type="domain" description="EF-hand" evidence="2">
    <location>
        <begin position="10"/>
        <end position="45"/>
    </location>
</feature>
<proteinExistence type="predicted"/>
<evidence type="ECO:0000313" key="3">
    <source>
        <dbReference type="Proteomes" id="UP001652661"/>
    </source>
</evidence>
<evidence type="ECO:0000259" key="2">
    <source>
        <dbReference type="PROSITE" id="PS50222"/>
    </source>
</evidence>
<dbReference type="InterPro" id="IPR002048">
    <property type="entry name" value="EF_hand_dom"/>
</dbReference>
<dbReference type="Gene3D" id="1.10.238.10">
    <property type="entry name" value="EF-hand"/>
    <property type="match status" value="2"/>
</dbReference>
<dbReference type="InterPro" id="IPR011992">
    <property type="entry name" value="EF-hand-dom_pair"/>
</dbReference>
<dbReference type="OrthoDB" id="10260307at2759"/>
<dbReference type="GO" id="GO:0005509">
    <property type="term" value="F:calcium ion binding"/>
    <property type="evidence" value="ECO:0007669"/>
    <property type="project" value="InterPro"/>
</dbReference>
<accession>A0A6P4IWG6</accession>
<keyword evidence="1" id="KW-0677">Repeat</keyword>
<dbReference type="PROSITE" id="PS50222">
    <property type="entry name" value="EF_HAND_2"/>
    <property type="match status" value="2"/>
</dbReference>
<evidence type="ECO:0000256" key="1">
    <source>
        <dbReference type="ARBA" id="ARBA00022737"/>
    </source>
</evidence>
<sequence length="188" mass="21079">MEVGVTLNNELEVQIAEAFCIFDTHGDKYIDTRNVGNVLRFLGCVPTEKEVLEVMKATDSVDYPGEAHLAKFVAHVSVLLMDHKMEPASPAKILEAFEALDPENKKYLTKEYFGKLMAEDGEPFTEQELEAMWPVAIDPITGTIPFTFYINQLKHKAKIYEVADVVKEELAQAEKEKGKKPPPTVPVP</sequence>
<dbReference type="GeneID" id="108078136"/>
<gene>
    <name evidence="4" type="primary">LOC108078136</name>
</gene>
<reference evidence="4" key="2">
    <citation type="submission" date="2025-08" db="UniProtKB">
        <authorList>
            <consortium name="RefSeq"/>
        </authorList>
    </citation>
    <scope>IDENTIFICATION</scope>
    <source>
        <strain evidence="4">14028-0561.14</strain>
        <tissue evidence="4">Whole fly</tissue>
    </source>
</reference>
<feature type="domain" description="EF-hand" evidence="2">
    <location>
        <begin position="88"/>
        <end position="123"/>
    </location>
</feature>
<evidence type="ECO:0000313" key="4">
    <source>
        <dbReference type="RefSeq" id="XP_017027251.1"/>
    </source>
</evidence>
<dbReference type="PANTHER" id="PTHR46763">
    <property type="entry name" value="DYNEIN REGULATORY COMPLEX PROTEIN 8"/>
    <property type="match status" value="1"/>
</dbReference>
<dbReference type="GO" id="GO:0043226">
    <property type="term" value="C:organelle"/>
    <property type="evidence" value="ECO:0007669"/>
    <property type="project" value="UniProtKB-ARBA"/>
</dbReference>
<protein>
    <submittedName>
        <fullName evidence="4">Dynein regulatory complex protein 8</fullName>
    </submittedName>
</protein>
<dbReference type="AlphaFoldDB" id="A0A6P4IWG6"/>
<keyword evidence="3" id="KW-1185">Reference proteome</keyword>
<dbReference type="FunFam" id="1.10.238.10:FF:000178">
    <property type="entry name" value="Calmodulin-2 A"/>
    <property type="match status" value="1"/>
</dbReference>
<organism evidence="3 4">
    <name type="scientific">Drosophila kikkawai</name>
    <name type="common">Fruit fly</name>
    <dbReference type="NCBI Taxonomy" id="30033"/>
    <lineage>
        <taxon>Eukaryota</taxon>
        <taxon>Metazoa</taxon>
        <taxon>Ecdysozoa</taxon>
        <taxon>Arthropoda</taxon>
        <taxon>Hexapoda</taxon>
        <taxon>Insecta</taxon>
        <taxon>Pterygota</taxon>
        <taxon>Neoptera</taxon>
        <taxon>Endopterygota</taxon>
        <taxon>Diptera</taxon>
        <taxon>Brachycera</taxon>
        <taxon>Muscomorpha</taxon>
        <taxon>Ephydroidea</taxon>
        <taxon>Drosophilidae</taxon>
        <taxon>Drosophila</taxon>
        <taxon>Sophophora</taxon>
    </lineage>
</organism>
<dbReference type="SUPFAM" id="SSF47473">
    <property type="entry name" value="EF-hand"/>
    <property type="match status" value="1"/>
</dbReference>
<name>A0A6P4IWG6_DROKI</name>
<dbReference type="RefSeq" id="XP_017027251.1">
    <property type="nucleotide sequence ID" value="XM_017171762.3"/>
</dbReference>
<dbReference type="PANTHER" id="PTHR46763:SF1">
    <property type="entry name" value="DYNEIN REGULATORY COMPLEX PROTEIN 8"/>
    <property type="match status" value="1"/>
</dbReference>
<reference evidence="3" key="1">
    <citation type="submission" date="2025-05" db="UniProtKB">
        <authorList>
            <consortium name="RefSeq"/>
        </authorList>
    </citation>
    <scope>NUCLEOTIDE SEQUENCE [LARGE SCALE GENOMIC DNA]</scope>
    <source>
        <strain evidence="3">14028-0561.14</strain>
    </source>
</reference>
<dbReference type="Proteomes" id="UP001652661">
    <property type="component" value="Chromosome 2R"/>
</dbReference>